<keyword evidence="2 4" id="KW-0863">Zinc-finger</keyword>
<dbReference type="Pfam" id="PF22586">
    <property type="entry name" value="ANCHR-like_BBOX"/>
    <property type="match status" value="1"/>
</dbReference>
<evidence type="ECO:0000256" key="2">
    <source>
        <dbReference type="ARBA" id="ARBA00022771"/>
    </source>
</evidence>
<keyword evidence="1" id="KW-0479">Metal-binding</keyword>
<dbReference type="GO" id="GO:0061630">
    <property type="term" value="F:ubiquitin protein ligase activity"/>
    <property type="evidence" value="ECO:0007669"/>
    <property type="project" value="TreeGrafter"/>
</dbReference>
<dbReference type="InterPro" id="IPR001841">
    <property type="entry name" value="Znf_RING"/>
</dbReference>
<dbReference type="PROSITE" id="PS00518">
    <property type="entry name" value="ZF_RING_1"/>
    <property type="match status" value="1"/>
</dbReference>
<dbReference type="PANTHER" id="PTHR25462">
    <property type="entry name" value="BONUS, ISOFORM C-RELATED"/>
    <property type="match status" value="1"/>
</dbReference>
<dbReference type="SMART" id="SM00184">
    <property type="entry name" value="RING"/>
    <property type="match status" value="1"/>
</dbReference>
<dbReference type="AlphaFoldDB" id="A0AAN8K5T4"/>
<dbReference type="CDD" id="cd19756">
    <property type="entry name" value="Bbox2"/>
    <property type="match status" value="1"/>
</dbReference>
<evidence type="ECO:0000256" key="1">
    <source>
        <dbReference type="ARBA" id="ARBA00022723"/>
    </source>
</evidence>
<name>A0AAN8K5T4_PATCE</name>
<feature type="compositionally biased region" description="Basic and acidic residues" evidence="5">
    <location>
        <begin position="367"/>
        <end position="397"/>
    </location>
</feature>
<comment type="caution">
    <text evidence="8">The sequence shown here is derived from an EMBL/GenBank/DDBJ whole genome shotgun (WGS) entry which is preliminary data.</text>
</comment>
<dbReference type="PROSITE" id="PS50119">
    <property type="entry name" value="ZF_BBOX"/>
    <property type="match status" value="2"/>
</dbReference>
<accession>A0AAN8K5T4</accession>
<feature type="compositionally biased region" description="Basic residues" evidence="5">
    <location>
        <begin position="398"/>
        <end position="423"/>
    </location>
</feature>
<dbReference type="InterPro" id="IPR017907">
    <property type="entry name" value="Znf_RING_CS"/>
</dbReference>
<protein>
    <submittedName>
        <fullName evidence="8">Uncharacterized protein</fullName>
    </submittedName>
</protein>
<dbReference type="SUPFAM" id="SSF57845">
    <property type="entry name" value="B-box zinc-binding domain"/>
    <property type="match status" value="1"/>
</dbReference>
<dbReference type="Gene3D" id="2.120.10.30">
    <property type="entry name" value="TolB, C-terminal domain"/>
    <property type="match status" value="1"/>
</dbReference>
<dbReference type="SUPFAM" id="SSF101898">
    <property type="entry name" value="NHL repeat"/>
    <property type="match status" value="1"/>
</dbReference>
<dbReference type="InterPro" id="IPR013083">
    <property type="entry name" value="Znf_RING/FYVE/PHD"/>
</dbReference>
<dbReference type="Pfam" id="PF00643">
    <property type="entry name" value="zf-B_box"/>
    <property type="match status" value="1"/>
</dbReference>
<dbReference type="Gene3D" id="3.30.160.60">
    <property type="entry name" value="Classic Zinc Finger"/>
    <property type="match status" value="1"/>
</dbReference>
<proteinExistence type="predicted"/>
<dbReference type="EMBL" id="JAZGQO010000006">
    <property type="protein sequence ID" value="KAK6185044.1"/>
    <property type="molecule type" value="Genomic_DNA"/>
</dbReference>
<keyword evidence="9" id="KW-1185">Reference proteome</keyword>
<gene>
    <name evidence="8" type="ORF">SNE40_007366</name>
</gene>
<organism evidence="8 9">
    <name type="scientific">Patella caerulea</name>
    <name type="common">Rayed Mediterranean limpet</name>
    <dbReference type="NCBI Taxonomy" id="87958"/>
    <lineage>
        <taxon>Eukaryota</taxon>
        <taxon>Metazoa</taxon>
        <taxon>Spiralia</taxon>
        <taxon>Lophotrochozoa</taxon>
        <taxon>Mollusca</taxon>
        <taxon>Gastropoda</taxon>
        <taxon>Patellogastropoda</taxon>
        <taxon>Patelloidea</taxon>
        <taxon>Patellidae</taxon>
        <taxon>Patella</taxon>
    </lineage>
</organism>
<dbReference type="InterPro" id="IPR000315">
    <property type="entry name" value="Znf_B-box"/>
</dbReference>
<dbReference type="GO" id="GO:0008270">
    <property type="term" value="F:zinc ion binding"/>
    <property type="evidence" value="ECO:0007669"/>
    <property type="project" value="UniProtKB-KW"/>
</dbReference>
<dbReference type="Gene3D" id="4.10.830.40">
    <property type="match status" value="1"/>
</dbReference>
<dbReference type="PANTHER" id="PTHR25462:SF296">
    <property type="entry name" value="MEIOTIC P26, ISOFORM F"/>
    <property type="match status" value="1"/>
</dbReference>
<dbReference type="CDD" id="cd19757">
    <property type="entry name" value="Bbox1"/>
    <property type="match status" value="1"/>
</dbReference>
<feature type="domain" description="B box-type" evidence="7">
    <location>
        <begin position="98"/>
        <end position="148"/>
    </location>
</feature>
<evidence type="ECO:0000256" key="3">
    <source>
        <dbReference type="ARBA" id="ARBA00022833"/>
    </source>
</evidence>
<dbReference type="Proteomes" id="UP001347796">
    <property type="component" value="Unassembled WGS sequence"/>
</dbReference>
<dbReference type="PROSITE" id="PS50089">
    <property type="entry name" value="ZF_RING_2"/>
    <property type="match status" value="1"/>
</dbReference>
<dbReference type="Gene3D" id="3.30.40.10">
    <property type="entry name" value="Zinc/RING finger domain, C3HC4 (zinc finger)"/>
    <property type="match status" value="1"/>
</dbReference>
<evidence type="ECO:0000313" key="8">
    <source>
        <dbReference type="EMBL" id="KAK6185044.1"/>
    </source>
</evidence>
<feature type="domain" description="B box-type" evidence="7">
    <location>
        <begin position="159"/>
        <end position="201"/>
    </location>
</feature>
<dbReference type="SUPFAM" id="SSF57850">
    <property type="entry name" value="RING/U-box"/>
    <property type="match status" value="1"/>
</dbReference>
<evidence type="ECO:0000256" key="5">
    <source>
        <dbReference type="SAM" id="MobiDB-lite"/>
    </source>
</evidence>
<dbReference type="SMART" id="SM00336">
    <property type="entry name" value="BBOX"/>
    <property type="match status" value="2"/>
</dbReference>
<dbReference type="InterPro" id="IPR018957">
    <property type="entry name" value="Znf_C3HC4_RING-type"/>
</dbReference>
<feature type="compositionally biased region" description="Pro residues" evidence="5">
    <location>
        <begin position="432"/>
        <end position="442"/>
    </location>
</feature>
<dbReference type="Pfam" id="PF00097">
    <property type="entry name" value="zf-C3HC4"/>
    <property type="match status" value="1"/>
</dbReference>
<feature type="region of interest" description="Disordered" evidence="5">
    <location>
        <begin position="365"/>
        <end position="443"/>
    </location>
</feature>
<evidence type="ECO:0000256" key="4">
    <source>
        <dbReference type="PROSITE-ProRule" id="PRU00024"/>
    </source>
</evidence>
<evidence type="ECO:0000313" key="9">
    <source>
        <dbReference type="Proteomes" id="UP001347796"/>
    </source>
</evidence>
<feature type="domain" description="RING-type" evidence="6">
    <location>
        <begin position="14"/>
        <end position="60"/>
    </location>
</feature>
<keyword evidence="3" id="KW-0862">Zinc</keyword>
<sequence length="727" mass="81433">MSTPALVLENQPVCNICYKKPQDAVSLPCQHQFCRACIKNHIVNSVEAQKFQGFGCPACQEFVSKPIMAGSRPKEQWAEYLPTVTLSDNKPDLLSSEKDELKCAACKEAGLDNAATLWCQQCNDSYCPDCSASHRNFPATRSHVQVPIAYISPRDKSEEDLATCSQHKDSRVEFYCAACDLLICPSCAFVNHRRCEKVSTIKGATDVAKGDLSTKIKRVRKKSSECQAMLVDSNSRIRELQISRQRTEDNIKGFTDQLMDTISANRDNMLSNISYSFNTEETRLKQTETKLREHIVELEGCEQGMENLLNTNSETKLLANLSKTQRKYNASLEKEIRPEELVPFQMEFEPNTSLLDVLDSSQLGEAVLERETREKQETARRDEKTENNSDEPRDLMKHIKSKAKEKKTTKQKVKFKKSKRSKRRGSEGNPVLPVPITPPPQEPRVDKIKVLQKHKTVSTDVLGDSLKSSASSIIVLFVNGVMTTVVADHNNYSLKSFYVNMGLDRQSKMSMDSKPCHVAKLAAHTVVVTMTRLKRIAVVKVSPGLSLIDRIRTSKYYNCITALAEDRLAVGTTLESSVSIDIIDLEGEILHSICSDPDDQLLFSEPKFMILSPSGNLLVSDRDIPYISCFTQAGKLVFKTGPKQTSDLEGTSGLFCSEDDQIYISDKTNNRILLMQDNGETITTFLTAEQGVEQPQGLFIDDLDQVYICQANSKISIFKEVEIIAPK</sequence>
<evidence type="ECO:0000259" key="6">
    <source>
        <dbReference type="PROSITE" id="PS50089"/>
    </source>
</evidence>
<reference evidence="8 9" key="1">
    <citation type="submission" date="2024-01" db="EMBL/GenBank/DDBJ databases">
        <title>The genome of the rayed Mediterranean limpet Patella caerulea (Linnaeus, 1758).</title>
        <authorList>
            <person name="Anh-Thu Weber A."/>
            <person name="Halstead-Nussloch G."/>
        </authorList>
    </citation>
    <scope>NUCLEOTIDE SEQUENCE [LARGE SCALE GENOMIC DNA]</scope>
    <source>
        <strain evidence="8">AATW-2023a</strain>
        <tissue evidence="8">Whole specimen</tissue>
    </source>
</reference>
<evidence type="ECO:0000259" key="7">
    <source>
        <dbReference type="PROSITE" id="PS50119"/>
    </source>
</evidence>
<dbReference type="InterPro" id="IPR047153">
    <property type="entry name" value="TRIM45/56/19-like"/>
</dbReference>
<dbReference type="InterPro" id="IPR011042">
    <property type="entry name" value="6-blade_b-propeller_TolB-like"/>
</dbReference>